<dbReference type="GO" id="GO:0005975">
    <property type="term" value="P:carbohydrate metabolic process"/>
    <property type="evidence" value="ECO:0007669"/>
    <property type="project" value="UniProtKB-ARBA"/>
</dbReference>
<dbReference type="NCBIfam" id="TIGR04183">
    <property type="entry name" value="Por_Secre_tail"/>
    <property type="match status" value="1"/>
</dbReference>
<keyword evidence="7" id="KW-1185">Reference proteome</keyword>
<evidence type="ECO:0000256" key="2">
    <source>
        <dbReference type="ARBA" id="ARBA00023157"/>
    </source>
</evidence>
<dbReference type="Pfam" id="PF02368">
    <property type="entry name" value="Big_2"/>
    <property type="match status" value="1"/>
</dbReference>
<dbReference type="Pfam" id="PF18962">
    <property type="entry name" value="Por_Secre_tail"/>
    <property type="match status" value="1"/>
</dbReference>
<dbReference type="InterPro" id="IPR026444">
    <property type="entry name" value="Secre_tail"/>
</dbReference>
<dbReference type="CDD" id="cd00146">
    <property type="entry name" value="PKD"/>
    <property type="match status" value="1"/>
</dbReference>
<proteinExistence type="predicted"/>
<sequence length="1055" mass="117522">MKTRLLLLLFFISSLSAIAQQAVTPRTGFDFVESIGICTHFSFRGQPYVDRFDTVAHVLGNSGIRYIRDRAISDNQQGKDHVEYLYNTYGIKTVAVFPWRSPYKSFDEVDNKLNSLVDYSDMIIAIEGANEADHSAKDYNVPEGWTDDLQENHTYLYNAVKNHEATEINSKPVLAPSPTFPNRVPWMGPMNDKSDHYNIHSYHGTRYPEYADSHFFNYFIKTAEANPDDPNTADNMWSTESGFHNEIGYQHSNPNGVHEESEGYYLPRMLAHYFNNGIQRTFIYELMDHKSPDPRDAQDDFGIVRFDMSYTPAYIAVRNLIKIIEEDEQHTNITPLDIEIEGADDDTYTTLLQKSDGTYYLMIWNAGDNYDFDTRSFVTSSERAVKVKFASAQPRINLYNPRVSSGAIASTENVTEYDLMLKDYIQILEIGNVTPNLAPTASFTMTPESGVAPLNVTFDASASADPDGTITNYHWSFGDGENATGMNPKHTFTTEGDSATFVITLTVTDDQGADAIYTDTLSMVNYKHPFFDKISLPGEVLLHNFDIGGESHAYHDSDDVNTGGEYRMNEGVDIAKITEEDRNIYYITDIESDEWLSYSIQVASAQTVTVYATVASDNANGKLAIEINGEEVFSDIAVKNTGGMTTFEEIEIGELAIDGEMAELNVHFQTGGFNIQSLRFDGVVEPMMYWPLNESGDDLVGENHIAFKGDELYSEEAKEGSHSALLNGESWMDISDDRLIDETSVRSVAMWFKADSTSGTQLLFDEGGWEKGFGLQIKNNSLQAMAKNGSERATINTNFSSTDWNLVAFVYGNKKFSLYLNGVEMNTVDAPEVVGRHNNGAGLGARNGGDCFGNGFETGHRFTGLIDDVYIYQKVLSKEKIFELAGIKQVYPEGIMISDETLTLKVGDRQDLEAEVFPSDANEKGFYYESSDPEVVAVNYVSGLVRAVAPGTAEIYVKTSFGYFTDVCTVTVEEDRVTSVDQARIKVFPNPASSVINLNTDQTLPFKILSISGVEVWTGTTTPSQGIDIQSLSSGMYLLQIATNHGIESIKFIKK</sequence>
<name>A0AAN5AM86_9BACT</name>
<feature type="domain" description="CBM6" evidence="5">
    <location>
        <begin position="545"/>
        <end position="681"/>
    </location>
</feature>
<dbReference type="EMBL" id="BQKE01000004">
    <property type="protein sequence ID" value="GJM64149.1"/>
    <property type="molecule type" value="Genomic_DNA"/>
</dbReference>
<dbReference type="PROSITE" id="PS51175">
    <property type="entry name" value="CBM6"/>
    <property type="match status" value="1"/>
</dbReference>
<dbReference type="Gene3D" id="3.20.20.80">
    <property type="entry name" value="Glycosidases"/>
    <property type="match status" value="1"/>
</dbReference>
<dbReference type="InterPro" id="IPR008979">
    <property type="entry name" value="Galactose-bd-like_sf"/>
</dbReference>
<dbReference type="SUPFAM" id="SSF49373">
    <property type="entry name" value="Invasin/intimin cell-adhesion fragments"/>
    <property type="match status" value="1"/>
</dbReference>
<comment type="caution">
    <text evidence="6">The sequence shown here is derived from an EMBL/GenBank/DDBJ whole genome shotgun (WGS) entry which is preliminary data.</text>
</comment>
<feature type="chain" id="PRO_5042894860" description="PKD domain-containing protein" evidence="3">
    <location>
        <begin position="20"/>
        <end position="1055"/>
    </location>
</feature>
<dbReference type="Pfam" id="PF03422">
    <property type="entry name" value="CBM_6"/>
    <property type="match status" value="1"/>
</dbReference>
<dbReference type="Gene3D" id="2.60.40.10">
    <property type="entry name" value="Immunoglobulins"/>
    <property type="match status" value="1"/>
</dbReference>
<evidence type="ECO:0000313" key="6">
    <source>
        <dbReference type="EMBL" id="GJM64149.1"/>
    </source>
</evidence>
<keyword evidence="1 3" id="KW-0732">Signal</keyword>
<evidence type="ECO:0008006" key="8">
    <source>
        <dbReference type="Google" id="ProtNLM"/>
    </source>
</evidence>
<reference evidence="6 7" key="1">
    <citation type="submission" date="2021-12" db="EMBL/GenBank/DDBJ databases">
        <title>Genome sequencing of bacteria with rrn-lacking chromosome and rrn-plasmid.</title>
        <authorList>
            <person name="Anda M."/>
            <person name="Iwasaki W."/>
        </authorList>
    </citation>
    <scope>NUCLEOTIDE SEQUENCE [LARGE SCALE GENOMIC DNA]</scope>
    <source>
        <strain evidence="6 7">NBRC 15940</strain>
    </source>
</reference>
<accession>A0AAN5AM86</accession>
<dbReference type="SUPFAM" id="SSF49785">
    <property type="entry name" value="Galactose-binding domain-like"/>
    <property type="match status" value="1"/>
</dbReference>
<evidence type="ECO:0000256" key="1">
    <source>
        <dbReference type="ARBA" id="ARBA00022729"/>
    </source>
</evidence>
<dbReference type="SMART" id="SM00089">
    <property type="entry name" value="PKD"/>
    <property type="match status" value="1"/>
</dbReference>
<dbReference type="CDD" id="cd04080">
    <property type="entry name" value="CBM6_cellulase-like"/>
    <property type="match status" value="1"/>
</dbReference>
<dbReference type="InterPro" id="IPR006584">
    <property type="entry name" value="Cellulose-bd_IV"/>
</dbReference>
<dbReference type="InterPro" id="IPR013320">
    <property type="entry name" value="ConA-like_dom_sf"/>
</dbReference>
<dbReference type="Pfam" id="PF13385">
    <property type="entry name" value="Laminin_G_3"/>
    <property type="match status" value="1"/>
</dbReference>
<evidence type="ECO:0000259" key="5">
    <source>
        <dbReference type="PROSITE" id="PS51175"/>
    </source>
</evidence>
<dbReference type="PROSITE" id="PS50093">
    <property type="entry name" value="PKD"/>
    <property type="match status" value="1"/>
</dbReference>
<dbReference type="Pfam" id="PF18911">
    <property type="entry name" value="PKD_4"/>
    <property type="match status" value="1"/>
</dbReference>
<dbReference type="AlphaFoldDB" id="A0AAN5AM86"/>
<dbReference type="Gene3D" id="2.60.120.260">
    <property type="entry name" value="Galactose-binding domain-like"/>
    <property type="match status" value="1"/>
</dbReference>
<protein>
    <recommendedName>
        <fullName evidence="8">PKD domain-containing protein</fullName>
    </recommendedName>
</protein>
<dbReference type="GO" id="GO:0030246">
    <property type="term" value="F:carbohydrate binding"/>
    <property type="evidence" value="ECO:0007669"/>
    <property type="project" value="InterPro"/>
</dbReference>
<dbReference type="Gene3D" id="2.60.120.200">
    <property type="match status" value="1"/>
</dbReference>
<dbReference type="SMART" id="SM00560">
    <property type="entry name" value="LamGL"/>
    <property type="match status" value="1"/>
</dbReference>
<dbReference type="SUPFAM" id="SSF49299">
    <property type="entry name" value="PKD domain"/>
    <property type="match status" value="1"/>
</dbReference>
<dbReference type="SUPFAM" id="SSF51445">
    <property type="entry name" value="(Trans)glycosidases"/>
    <property type="match status" value="1"/>
</dbReference>
<keyword evidence="2" id="KW-1015">Disulfide bond</keyword>
<dbReference type="InterPro" id="IPR035986">
    <property type="entry name" value="PKD_dom_sf"/>
</dbReference>
<dbReference type="InterPro" id="IPR017853">
    <property type="entry name" value="GH"/>
</dbReference>
<dbReference type="Gene3D" id="2.60.40.1080">
    <property type="match status" value="1"/>
</dbReference>
<dbReference type="SUPFAM" id="SSF49899">
    <property type="entry name" value="Concanavalin A-like lectins/glucanases"/>
    <property type="match status" value="1"/>
</dbReference>
<dbReference type="InterPro" id="IPR006558">
    <property type="entry name" value="LamG-like"/>
</dbReference>
<evidence type="ECO:0000313" key="7">
    <source>
        <dbReference type="Proteomes" id="UP001310022"/>
    </source>
</evidence>
<dbReference type="InterPro" id="IPR000601">
    <property type="entry name" value="PKD_dom"/>
</dbReference>
<dbReference type="GO" id="GO:0004553">
    <property type="term" value="F:hydrolase activity, hydrolyzing O-glycosyl compounds"/>
    <property type="evidence" value="ECO:0007669"/>
    <property type="project" value="UniProtKB-ARBA"/>
</dbReference>
<dbReference type="InterPro" id="IPR008964">
    <property type="entry name" value="Invasin/intimin_cell_adhesion"/>
</dbReference>
<dbReference type="SMART" id="SM00606">
    <property type="entry name" value="CBD_IV"/>
    <property type="match status" value="1"/>
</dbReference>
<evidence type="ECO:0000256" key="3">
    <source>
        <dbReference type="SAM" id="SignalP"/>
    </source>
</evidence>
<dbReference type="SMART" id="SM00635">
    <property type="entry name" value="BID_2"/>
    <property type="match status" value="1"/>
</dbReference>
<dbReference type="RefSeq" id="WP_338239230.1">
    <property type="nucleotide sequence ID" value="NZ_BQKE01000004.1"/>
</dbReference>
<dbReference type="Proteomes" id="UP001310022">
    <property type="component" value="Unassembled WGS sequence"/>
</dbReference>
<evidence type="ECO:0000259" key="4">
    <source>
        <dbReference type="PROSITE" id="PS50093"/>
    </source>
</evidence>
<dbReference type="InterPro" id="IPR022409">
    <property type="entry name" value="PKD/Chitinase_dom"/>
</dbReference>
<feature type="signal peptide" evidence="3">
    <location>
        <begin position="1"/>
        <end position="19"/>
    </location>
</feature>
<dbReference type="InterPro" id="IPR005084">
    <property type="entry name" value="CBM6"/>
</dbReference>
<organism evidence="6 7">
    <name type="scientific">Persicobacter diffluens</name>
    <dbReference type="NCBI Taxonomy" id="981"/>
    <lineage>
        <taxon>Bacteria</taxon>
        <taxon>Pseudomonadati</taxon>
        <taxon>Bacteroidota</taxon>
        <taxon>Cytophagia</taxon>
        <taxon>Cytophagales</taxon>
        <taxon>Persicobacteraceae</taxon>
        <taxon>Persicobacter</taxon>
    </lineage>
</organism>
<gene>
    <name evidence="6" type="ORF">PEDI_47010</name>
</gene>
<dbReference type="InterPro" id="IPR013783">
    <property type="entry name" value="Ig-like_fold"/>
</dbReference>
<feature type="domain" description="PKD" evidence="4">
    <location>
        <begin position="439"/>
        <end position="497"/>
    </location>
</feature>
<dbReference type="InterPro" id="IPR003343">
    <property type="entry name" value="Big_2"/>
</dbReference>